<feature type="non-terminal residue" evidence="2">
    <location>
        <position position="57"/>
    </location>
</feature>
<feature type="non-terminal residue" evidence="2">
    <location>
        <position position="1"/>
    </location>
</feature>
<evidence type="ECO:0000313" key="2">
    <source>
        <dbReference type="EMBL" id="MCD9641953.1"/>
    </source>
</evidence>
<dbReference type="Proteomes" id="UP000823775">
    <property type="component" value="Unassembled WGS sequence"/>
</dbReference>
<evidence type="ECO:0000256" key="1">
    <source>
        <dbReference type="SAM" id="MobiDB-lite"/>
    </source>
</evidence>
<evidence type="ECO:0000313" key="3">
    <source>
        <dbReference type="Proteomes" id="UP000823775"/>
    </source>
</evidence>
<dbReference type="EMBL" id="JACEIK010003500">
    <property type="protein sequence ID" value="MCD9641953.1"/>
    <property type="molecule type" value="Genomic_DNA"/>
</dbReference>
<keyword evidence="3" id="KW-1185">Reference proteome</keyword>
<proteinExistence type="predicted"/>
<feature type="region of interest" description="Disordered" evidence="1">
    <location>
        <begin position="33"/>
        <end position="57"/>
    </location>
</feature>
<organism evidence="2 3">
    <name type="scientific">Datura stramonium</name>
    <name type="common">Jimsonweed</name>
    <name type="synonym">Common thornapple</name>
    <dbReference type="NCBI Taxonomy" id="4076"/>
    <lineage>
        <taxon>Eukaryota</taxon>
        <taxon>Viridiplantae</taxon>
        <taxon>Streptophyta</taxon>
        <taxon>Embryophyta</taxon>
        <taxon>Tracheophyta</taxon>
        <taxon>Spermatophyta</taxon>
        <taxon>Magnoliopsida</taxon>
        <taxon>eudicotyledons</taxon>
        <taxon>Gunneridae</taxon>
        <taxon>Pentapetalae</taxon>
        <taxon>asterids</taxon>
        <taxon>lamiids</taxon>
        <taxon>Solanales</taxon>
        <taxon>Solanaceae</taxon>
        <taxon>Solanoideae</taxon>
        <taxon>Datureae</taxon>
        <taxon>Datura</taxon>
    </lineage>
</organism>
<protein>
    <submittedName>
        <fullName evidence="2">Uncharacterized protein</fullName>
    </submittedName>
</protein>
<sequence>AMRLPGVRRRPPSASPCARRLYLRRYGMREAAFSQRDEARAAGPPPTRWQARSSTFQ</sequence>
<gene>
    <name evidence="2" type="ORF">HAX54_028512</name>
</gene>
<reference evidence="2 3" key="1">
    <citation type="journal article" date="2021" name="BMC Genomics">
        <title>Datura genome reveals duplications of psychoactive alkaloid biosynthetic genes and high mutation rate following tissue culture.</title>
        <authorList>
            <person name="Rajewski A."/>
            <person name="Carter-House D."/>
            <person name="Stajich J."/>
            <person name="Litt A."/>
        </authorList>
    </citation>
    <scope>NUCLEOTIDE SEQUENCE [LARGE SCALE GENOMIC DNA]</scope>
    <source>
        <strain evidence="2">AR-01</strain>
    </source>
</reference>
<name>A0ABS8V488_DATST</name>
<comment type="caution">
    <text evidence="2">The sequence shown here is derived from an EMBL/GenBank/DDBJ whole genome shotgun (WGS) entry which is preliminary data.</text>
</comment>
<accession>A0ABS8V488</accession>